<dbReference type="PANTHER" id="PTHR24567:SF26">
    <property type="entry name" value="REGULATORY PROTEIN YEIL"/>
    <property type="match status" value="1"/>
</dbReference>
<dbReference type="AlphaFoldDB" id="A0A645BTF8"/>
<dbReference type="InterPro" id="IPR000595">
    <property type="entry name" value="cNMP-bd_dom"/>
</dbReference>
<evidence type="ECO:0000259" key="4">
    <source>
        <dbReference type="PROSITE" id="PS50042"/>
    </source>
</evidence>
<evidence type="ECO:0000256" key="2">
    <source>
        <dbReference type="ARBA" id="ARBA00023125"/>
    </source>
</evidence>
<keyword evidence="2" id="KW-0238">DNA-binding</keyword>
<dbReference type="SMART" id="SM00100">
    <property type="entry name" value="cNMP"/>
    <property type="match status" value="1"/>
</dbReference>
<feature type="domain" description="Cyclic nucleotide-binding" evidence="4">
    <location>
        <begin position="10"/>
        <end position="116"/>
    </location>
</feature>
<evidence type="ECO:0000256" key="3">
    <source>
        <dbReference type="ARBA" id="ARBA00023163"/>
    </source>
</evidence>
<dbReference type="PANTHER" id="PTHR24567">
    <property type="entry name" value="CRP FAMILY TRANSCRIPTIONAL REGULATORY PROTEIN"/>
    <property type="match status" value="1"/>
</dbReference>
<evidence type="ECO:0000259" key="5">
    <source>
        <dbReference type="PROSITE" id="PS51063"/>
    </source>
</evidence>
<dbReference type="InterPro" id="IPR012318">
    <property type="entry name" value="HTH_CRP"/>
</dbReference>
<dbReference type="PROSITE" id="PS50042">
    <property type="entry name" value="CNMP_BINDING_3"/>
    <property type="match status" value="1"/>
</dbReference>
<proteinExistence type="predicted"/>
<dbReference type="GO" id="GO:0003700">
    <property type="term" value="F:DNA-binding transcription factor activity"/>
    <property type="evidence" value="ECO:0007669"/>
    <property type="project" value="TreeGrafter"/>
</dbReference>
<dbReference type="GO" id="GO:0005829">
    <property type="term" value="C:cytosol"/>
    <property type="evidence" value="ECO:0007669"/>
    <property type="project" value="TreeGrafter"/>
</dbReference>
<dbReference type="SMART" id="SM00419">
    <property type="entry name" value="HTH_CRP"/>
    <property type="match status" value="1"/>
</dbReference>
<dbReference type="PROSITE" id="PS51063">
    <property type="entry name" value="HTH_CRP_2"/>
    <property type="match status" value="1"/>
</dbReference>
<organism evidence="6">
    <name type="scientific">bioreactor metagenome</name>
    <dbReference type="NCBI Taxonomy" id="1076179"/>
    <lineage>
        <taxon>unclassified sequences</taxon>
        <taxon>metagenomes</taxon>
        <taxon>ecological metagenomes</taxon>
    </lineage>
</organism>
<protein>
    <submittedName>
        <fullName evidence="6">Uncharacterized protein</fullName>
    </submittedName>
</protein>
<keyword evidence="3" id="KW-0804">Transcription</keyword>
<feature type="domain" description="HTH crp-type" evidence="5">
    <location>
        <begin position="146"/>
        <end position="214"/>
    </location>
</feature>
<sequence length="216" mass="24456">MMEIIKTIPLFSQVPSDEFESLLADKQISLRNYAKGATVYNQNDSCETLDVVIAGSFIAYSLSENGSAMTMFEFASGQMLGANLLFGDNHAYPLTIYCITDAQLLHISKEAIAQLLHHYNFAMRFIGAISYNSQKLNRKITMVIQKTLRENLLEYFRQQSILQNSNTISLPISKKQLADYLGVQRPSLFRELKKLKDAGVIHISNRSIQLNYVSYP</sequence>
<gene>
    <name evidence="6" type="ORF">SDC9_113432</name>
</gene>
<dbReference type="Pfam" id="PF00027">
    <property type="entry name" value="cNMP_binding"/>
    <property type="match status" value="1"/>
</dbReference>
<dbReference type="Gene3D" id="2.60.120.10">
    <property type="entry name" value="Jelly Rolls"/>
    <property type="match status" value="1"/>
</dbReference>
<dbReference type="InterPro" id="IPR050397">
    <property type="entry name" value="Env_Response_Regulators"/>
</dbReference>
<reference evidence="6" key="1">
    <citation type="submission" date="2019-08" db="EMBL/GenBank/DDBJ databases">
        <authorList>
            <person name="Kucharzyk K."/>
            <person name="Murdoch R.W."/>
            <person name="Higgins S."/>
            <person name="Loffler F."/>
        </authorList>
    </citation>
    <scope>NUCLEOTIDE SEQUENCE</scope>
</reference>
<dbReference type="Pfam" id="PF13545">
    <property type="entry name" value="HTH_Crp_2"/>
    <property type="match status" value="1"/>
</dbReference>
<name>A0A645BTF8_9ZZZZ</name>
<dbReference type="InterPro" id="IPR018490">
    <property type="entry name" value="cNMP-bd_dom_sf"/>
</dbReference>
<dbReference type="GO" id="GO:0003677">
    <property type="term" value="F:DNA binding"/>
    <property type="evidence" value="ECO:0007669"/>
    <property type="project" value="UniProtKB-KW"/>
</dbReference>
<dbReference type="EMBL" id="VSSQ01021139">
    <property type="protein sequence ID" value="MPM66523.1"/>
    <property type="molecule type" value="Genomic_DNA"/>
</dbReference>
<dbReference type="SUPFAM" id="SSF46785">
    <property type="entry name" value="Winged helix' DNA-binding domain"/>
    <property type="match status" value="1"/>
</dbReference>
<dbReference type="InterPro" id="IPR014710">
    <property type="entry name" value="RmlC-like_jellyroll"/>
</dbReference>
<evidence type="ECO:0000256" key="1">
    <source>
        <dbReference type="ARBA" id="ARBA00023015"/>
    </source>
</evidence>
<dbReference type="InterPro" id="IPR036390">
    <property type="entry name" value="WH_DNA-bd_sf"/>
</dbReference>
<comment type="caution">
    <text evidence="6">The sequence shown here is derived from an EMBL/GenBank/DDBJ whole genome shotgun (WGS) entry which is preliminary data.</text>
</comment>
<dbReference type="CDD" id="cd00038">
    <property type="entry name" value="CAP_ED"/>
    <property type="match status" value="1"/>
</dbReference>
<keyword evidence="1" id="KW-0805">Transcription regulation</keyword>
<accession>A0A645BTF8</accession>
<evidence type="ECO:0000313" key="6">
    <source>
        <dbReference type="EMBL" id="MPM66523.1"/>
    </source>
</evidence>
<dbReference type="SUPFAM" id="SSF51206">
    <property type="entry name" value="cAMP-binding domain-like"/>
    <property type="match status" value="1"/>
</dbReference>